<gene>
    <name evidence="1" type="ORF">CWN49_27685</name>
</gene>
<sequence length="97" mass="11029">MVKIMPGLSRIQASYPGKRKVKISPPPSISAGQARVAAVNNAIIIFTLRQYDKNRGKFIIMIRNCDSSCIFKIRWGNWPYLYQRGWLKGVVSFPADK</sequence>
<organism evidence="1 2">
    <name type="scientific">Klebsiella michiganensis</name>
    <dbReference type="NCBI Taxonomy" id="1134687"/>
    <lineage>
        <taxon>Bacteria</taxon>
        <taxon>Pseudomonadati</taxon>
        <taxon>Pseudomonadota</taxon>
        <taxon>Gammaproteobacteria</taxon>
        <taxon>Enterobacterales</taxon>
        <taxon>Enterobacteriaceae</taxon>
        <taxon>Klebsiella/Raoultella group</taxon>
        <taxon>Klebsiella</taxon>
    </lineage>
</organism>
<proteinExistence type="predicted"/>
<reference evidence="1 2" key="2">
    <citation type="submission" date="2018-01" db="EMBL/GenBank/DDBJ databases">
        <title>Genomic study of Klebsiella pneumoniae.</title>
        <authorList>
            <person name="Yang Y."/>
            <person name="Bicalho R."/>
        </authorList>
    </citation>
    <scope>NUCLEOTIDE SEQUENCE [LARGE SCALE GENOMIC DNA]</scope>
    <source>
        <strain evidence="1 2">A10</strain>
    </source>
</reference>
<name>A0A1Q8YMW0_9ENTR</name>
<protein>
    <submittedName>
        <fullName evidence="1">Uncharacterized protein</fullName>
    </submittedName>
</protein>
<dbReference type="EMBL" id="PIDR01001211">
    <property type="protein sequence ID" value="PLO63487.1"/>
    <property type="molecule type" value="Genomic_DNA"/>
</dbReference>
<evidence type="ECO:0000313" key="1">
    <source>
        <dbReference type="EMBL" id="PLO63487.1"/>
    </source>
</evidence>
<evidence type="ECO:0000313" key="2">
    <source>
        <dbReference type="Proteomes" id="UP000234667"/>
    </source>
</evidence>
<dbReference type="Proteomes" id="UP000234667">
    <property type="component" value="Unassembled WGS sequence"/>
</dbReference>
<reference evidence="1 2" key="1">
    <citation type="submission" date="2017-11" db="EMBL/GenBank/DDBJ databases">
        <authorList>
            <person name="Han C.G."/>
        </authorList>
    </citation>
    <scope>NUCLEOTIDE SEQUENCE [LARGE SCALE GENOMIC DNA]</scope>
    <source>
        <strain evidence="1 2">A10</strain>
    </source>
</reference>
<accession>A0A1Q8YMW0</accession>
<dbReference type="AlphaFoldDB" id="A0A1Q8YMW0"/>
<comment type="caution">
    <text evidence="1">The sequence shown here is derived from an EMBL/GenBank/DDBJ whole genome shotgun (WGS) entry which is preliminary data.</text>
</comment>